<dbReference type="OrthoDB" id="340432at2759"/>
<dbReference type="AlphaFoldDB" id="U4U1C0"/>
<dbReference type="GO" id="GO:0007346">
    <property type="term" value="P:regulation of mitotic cell cycle"/>
    <property type="evidence" value="ECO:0007669"/>
    <property type="project" value="TreeGrafter"/>
</dbReference>
<dbReference type="InterPro" id="IPR008491">
    <property type="entry name" value="CDK5RAP3"/>
</dbReference>
<accession>U4U1C0</accession>
<comment type="similarity">
    <text evidence="1">Belongs to the CDK5RAP3 family.</text>
</comment>
<protein>
    <recommendedName>
        <fullName evidence="5">CDK5 regulatory subunit-associated protein 3</fullName>
    </recommendedName>
</protein>
<evidence type="ECO:0008006" key="5">
    <source>
        <dbReference type="Google" id="ProtNLM"/>
    </source>
</evidence>
<sequence length="531" mass="60336">MDEQNIPIDIHTTKLLDWLISRRHIPKDWQNRVIKVREKINNAIQDMPVHDGIVKLVSGQHINYFHCLKIVDILKETEKDSKNIFGRYGSQRMKDWQDVIADYQKDNIYLAEVAVMLIRNVSYEIPSMKKQVHKLEQLQAENEKKIKDCNKSEAVSQKEFKVACGQLGIKGEKVKSELLDLLNELPQLYEETAEKITIVRSAIELYAAFTKYLSGQDIDCINLPILSYLIEKGNTTAYEFVYGEKPLRIEEPQKATMEEVDKDDVNVIDFGDSDNIDFGDNGAEVDFGGETKEIDFGDQIVLETPKSAEQIICSTDSSNDGSFEIISYDDLNPDLEIVLDESGIVVEKSGEDGGIARGEEALTILDHPKYREQIINDLSELEAFVKMRLFEMSHESDVLSMSQMQDASTTLQMQTLESVTALADSVNVALSCLTNKRIQHLHNIKHSERYLDLLTASLNQKLTLGDRMRATKKVLEDKTAQTADEIRKLVPVIKLLFERSKQMQREIQDDISKKYNGRTVNLVGGVNVLTV</sequence>
<evidence type="ECO:0000256" key="1">
    <source>
        <dbReference type="ARBA" id="ARBA00007478"/>
    </source>
</evidence>
<dbReference type="STRING" id="77166.U4U1C0"/>
<evidence type="ECO:0000313" key="4">
    <source>
        <dbReference type="Proteomes" id="UP000030742"/>
    </source>
</evidence>
<dbReference type="PANTHER" id="PTHR14894">
    <property type="entry name" value="CDK5 REGULATORY SUBUNIT-ASSOCIATED PROTEIN 3"/>
    <property type="match status" value="1"/>
</dbReference>
<feature type="coiled-coil region" evidence="2">
    <location>
        <begin position="128"/>
        <end position="155"/>
    </location>
</feature>
<keyword evidence="2" id="KW-0175">Coiled coil</keyword>
<proteinExistence type="inferred from homology"/>
<organism evidence="3 4">
    <name type="scientific">Dendroctonus ponderosae</name>
    <name type="common">Mountain pine beetle</name>
    <dbReference type="NCBI Taxonomy" id="77166"/>
    <lineage>
        <taxon>Eukaryota</taxon>
        <taxon>Metazoa</taxon>
        <taxon>Ecdysozoa</taxon>
        <taxon>Arthropoda</taxon>
        <taxon>Hexapoda</taxon>
        <taxon>Insecta</taxon>
        <taxon>Pterygota</taxon>
        <taxon>Neoptera</taxon>
        <taxon>Endopterygota</taxon>
        <taxon>Coleoptera</taxon>
        <taxon>Polyphaga</taxon>
        <taxon>Cucujiformia</taxon>
        <taxon>Curculionidae</taxon>
        <taxon>Scolytinae</taxon>
        <taxon>Dendroctonus</taxon>
    </lineage>
</organism>
<gene>
    <name evidence="3" type="ORF">D910_04245</name>
</gene>
<evidence type="ECO:0000256" key="2">
    <source>
        <dbReference type="SAM" id="Coils"/>
    </source>
</evidence>
<dbReference type="Pfam" id="PF05600">
    <property type="entry name" value="CDK5RAP3"/>
    <property type="match status" value="1"/>
</dbReference>
<dbReference type="GO" id="GO:0012505">
    <property type="term" value="C:endomembrane system"/>
    <property type="evidence" value="ECO:0007669"/>
    <property type="project" value="TreeGrafter"/>
</dbReference>
<dbReference type="PANTHER" id="PTHR14894:SF0">
    <property type="entry name" value="CDK5 REGULATORY SUBUNIT-ASSOCIATED PROTEIN 3"/>
    <property type="match status" value="1"/>
</dbReference>
<dbReference type="Proteomes" id="UP000030742">
    <property type="component" value="Unassembled WGS sequence"/>
</dbReference>
<dbReference type="EMBL" id="KB631869">
    <property type="protein sequence ID" value="ERL86842.1"/>
    <property type="molecule type" value="Genomic_DNA"/>
</dbReference>
<name>U4U1C0_DENPD</name>
<reference evidence="3 4" key="1">
    <citation type="journal article" date="2013" name="Genome Biol.">
        <title>Draft genome of the mountain pine beetle, Dendroctonus ponderosae Hopkins, a major forest pest.</title>
        <authorList>
            <person name="Keeling C.I."/>
            <person name="Yuen M.M."/>
            <person name="Liao N.Y."/>
            <person name="Docking T.R."/>
            <person name="Chan S.K."/>
            <person name="Taylor G.A."/>
            <person name="Palmquist D.L."/>
            <person name="Jackman S.D."/>
            <person name="Nguyen A."/>
            <person name="Li M."/>
            <person name="Henderson H."/>
            <person name="Janes J.K."/>
            <person name="Zhao Y."/>
            <person name="Pandoh P."/>
            <person name="Moore R."/>
            <person name="Sperling F.A."/>
            <person name="Huber D.P."/>
            <person name="Birol I."/>
            <person name="Jones S.J."/>
            <person name="Bohlmann J."/>
        </authorList>
    </citation>
    <scope>NUCLEOTIDE SEQUENCE</scope>
</reference>
<evidence type="ECO:0000313" key="3">
    <source>
        <dbReference type="EMBL" id="ERL86842.1"/>
    </source>
</evidence>